<evidence type="ECO:0000256" key="10">
    <source>
        <dbReference type="ARBA" id="ARBA00022982"/>
    </source>
</evidence>
<keyword evidence="5 15" id="KW-0679">Respiratory chain</keyword>
<evidence type="ECO:0000259" key="18">
    <source>
        <dbReference type="PROSITE" id="PS50999"/>
    </source>
</evidence>
<comment type="cofactor">
    <cofactor evidence="15">
        <name>Cu cation</name>
        <dbReference type="ChEBI" id="CHEBI:23378"/>
    </cofactor>
    <text evidence="15">Binds a copper A center.</text>
</comment>
<evidence type="ECO:0000313" key="19">
    <source>
        <dbReference type="EMBL" id="BAF56507.1"/>
    </source>
</evidence>
<evidence type="ECO:0000256" key="16">
    <source>
        <dbReference type="SAM" id="Phobius"/>
    </source>
</evidence>
<keyword evidence="13 15" id="KW-0472">Membrane</keyword>
<keyword evidence="12 15" id="KW-0186">Copper</keyword>
<keyword evidence="4 15" id="KW-0813">Transport</keyword>
<evidence type="ECO:0000256" key="12">
    <source>
        <dbReference type="ARBA" id="ARBA00023008"/>
    </source>
</evidence>
<feature type="transmembrane region" description="Helical" evidence="16">
    <location>
        <begin position="6"/>
        <end position="31"/>
    </location>
</feature>
<organism evidence="19">
    <name type="scientific">Echinococcus shiquicus</name>
    <dbReference type="NCBI Taxonomy" id="260967"/>
    <lineage>
        <taxon>Eukaryota</taxon>
        <taxon>Metazoa</taxon>
        <taxon>Spiralia</taxon>
        <taxon>Lophotrochozoa</taxon>
        <taxon>Platyhelminthes</taxon>
        <taxon>Cestoda</taxon>
        <taxon>Eucestoda</taxon>
        <taxon>Cyclophyllidea</taxon>
        <taxon>Taeniidae</taxon>
        <taxon>Echinococcus</taxon>
    </lineage>
</organism>
<comment type="catalytic activity">
    <reaction evidence="14">
        <text>4 Fe(II)-[cytochrome c] + O2 + 8 H(+)(in) = 4 Fe(III)-[cytochrome c] + 2 H2O + 4 H(+)(out)</text>
        <dbReference type="Rhea" id="RHEA:11436"/>
        <dbReference type="Rhea" id="RHEA-COMP:10350"/>
        <dbReference type="Rhea" id="RHEA-COMP:14399"/>
        <dbReference type="ChEBI" id="CHEBI:15377"/>
        <dbReference type="ChEBI" id="CHEBI:15378"/>
        <dbReference type="ChEBI" id="CHEBI:15379"/>
        <dbReference type="ChEBI" id="CHEBI:29033"/>
        <dbReference type="ChEBI" id="CHEBI:29034"/>
        <dbReference type="EC" id="7.1.1.9"/>
    </reaction>
    <physiologicalReaction direction="left-to-right" evidence="14">
        <dbReference type="Rhea" id="RHEA:11437"/>
    </physiologicalReaction>
</comment>
<dbReference type="PANTHER" id="PTHR22888">
    <property type="entry name" value="CYTOCHROME C OXIDASE, SUBUNIT II"/>
    <property type="match status" value="1"/>
</dbReference>
<evidence type="ECO:0000256" key="9">
    <source>
        <dbReference type="ARBA" id="ARBA00022967"/>
    </source>
</evidence>
<sequence length="193" mass="21462">MNLSLLYYDIVCYIVAVCVFIICFVYVMLCWNVVVGSGTVNFGGESQAIELVWTIIPTVIVLVLCSLNVNFITSDLDCFSSETIKVVGHQWYWTYEYPGGSYDSFPVGDCFMVDKPLRMVYGLPYHLIVTSGDVIHSFSVPSLNLKMDAIPGRLNHLFFCPSQHGSFVGYCAELCGVNHGVMPIVVEVIGNRC</sequence>
<dbReference type="EMBL" id="AB208064">
    <property type="protein sequence ID" value="BAF56507.1"/>
    <property type="molecule type" value="Genomic_DNA"/>
</dbReference>
<evidence type="ECO:0000259" key="17">
    <source>
        <dbReference type="PROSITE" id="PS50857"/>
    </source>
</evidence>
<dbReference type="InterPro" id="IPR008972">
    <property type="entry name" value="Cupredoxin"/>
</dbReference>
<reference evidence="19" key="1">
    <citation type="journal article" date="2007" name="Parasitology">
        <title>A molecular phylogeny of the genus Echinococcus inferred from complete mitochondrial genomes.</title>
        <authorList>
            <person name="Nakao M."/>
            <person name="McManus D.P."/>
            <person name="Schantz P.M."/>
            <person name="Craig P.S."/>
            <person name="Ito A."/>
        </authorList>
    </citation>
    <scope>NUCLEOTIDE SEQUENCE</scope>
</reference>
<dbReference type="AlphaFoldDB" id="A4PBB5"/>
<dbReference type="RefSeq" id="YP_001218753.1">
    <property type="nucleotide sequence ID" value="NC_009460.1"/>
</dbReference>
<dbReference type="GO" id="GO:0005507">
    <property type="term" value="F:copper ion binding"/>
    <property type="evidence" value="ECO:0007669"/>
    <property type="project" value="InterPro"/>
</dbReference>
<dbReference type="Gene3D" id="1.10.287.90">
    <property type="match status" value="1"/>
</dbReference>
<evidence type="ECO:0000256" key="1">
    <source>
        <dbReference type="ARBA" id="ARBA00004141"/>
    </source>
</evidence>
<dbReference type="SUPFAM" id="SSF81464">
    <property type="entry name" value="Cytochrome c oxidase subunit II-like, transmembrane region"/>
    <property type="match status" value="1"/>
</dbReference>
<dbReference type="InterPro" id="IPR001505">
    <property type="entry name" value="Copper_CuA"/>
</dbReference>
<dbReference type="GeneID" id="5132482"/>
<protein>
    <recommendedName>
        <fullName evidence="3 15">Cytochrome c oxidase subunit 2</fullName>
    </recommendedName>
</protein>
<keyword evidence="6 15" id="KW-0812">Transmembrane</keyword>
<evidence type="ECO:0000256" key="11">
    <source>
        <dbReference type="ARBA" id="ARBA00022989"/>
    </source>
</evidence>
<keyword evidence="7 15" id="KW-0479">Metal-binding</keyword>
<feature type="domain" description="Cytochrome oxidase subunit II transmembrane region profile" evidence="18">
    <location>
        <begin position="1"/>
        <end position="79"/>
    </location>
</feature>
<evidence type="ECO:0000256" key="5">
    <source>
        <dbReference type="ARBA" id="ARBA00022660"/>
    </source>
</evidence>
<dbReference type="CTD" id="4513"/>
<feature type="transmembrane region" description="Helical" evidence="16">
    <location>
        <begin position="51"/>
        <end position="72"/>
    </location>
</feature>
<name>A4PBB5_9CEST</name>
<evidence type="ECO:0000256" key="13">
    <source>
        <dbReference type="ARBA" id="ARBA00023136"/>
    </source>
</evidence>
<evidence type="ECO:0000256" key="4">
    <source>
        <dbReference type="ARBA" id="ARBA00022448"/>
    </source>
</evidence>
<geneLocation type="mitochondrion" evidence="19"/>
<evidence type="ECO:0000256" key="3">
    <source>
        <dbReference type="ARBA" id="ARBA00015946"/>
    </source>
</evidence>
<evidence type="ECO:0000256" key="14">
    <source>
        <dbReference type="ARBA" id="ARBA00049512"/>
    </source>
</evidence>
<dbReference type="InterPro" id="IPR036257">
    <property type="entry name" value="Cyt_c_oxidase_su2_TM_sf"/>
</dbReference>
<dbReference type="GO" id="GO:0004129">
    <property type="term" value="F:cytochrome-c oxidase activity"/>
    <property type="evidence" value="ECO:0007669"/>
    <property type="project" value="UniProtKB-EC"/>
</dbReference>
<keyword evidence="15" id="KW-0999">Mitochondrion inner membrane</keyword>
<dbReference type="PRINTS" id="PR01166">
    <property type="entry name" value="CYCOXIDASEII"/>
</dbReference>
<dbReference type="GO" id="GO:0005743">
    <property type="term" value="C:mitochondrial inner membrane"/>
    <property type="evidence" value="ECO:0007669"/>
    <property type="project" value="UniProtKB-SubCell"/>
</dbReference>
<comment type="subcellular location">
    <subcellularLocation>
        <location evidence="1">Membrane</location>
        <topology evidence="1">Multi-pass membrane protein</topology>
    </subcellularLocation>
    <subcellularLocation>
        <location evidence="15">Mitochondrion inner membrane</location>
        <topology evidence="15">Multi-pass membrane protein</topology>
    </subcellularLocation>
</comment>
<evidence type="ECO:0000256" key="7">
    <source>
        <dbReference type="ARBA" id="ARBA00022723"/>
    </source>
</evidence>
<evidence type="ECO:0000256" key="6">
    <source>
        <dbReference type="ARBA" id="ARBA00022692"/>
    </source>
</evidence>
<keyword evidence="11 16" id="KW-1133">Transmembrane helix</keyword>
<dbReference type="SUPFAM" id="SSF49503">
    <property type="entry name" value="Cupredoxins"/>
    <property type="match status" value="1"/>
</dbReference>
<accession>A4PBB5</accession>
<keyword evidence="8" id="KW-0460">Magnesium</keyword>
<evidence type="ECO:0000256" key="15">
    <source>
        <dbReference type="RuleBase" id="RU000457"/>
    </source>
</evidence>
<evidence type="ECO:0000256" key="2">
    <source>
        <dbReference type="ARBA" id="ARBA00007866"/>
    </source>
</evidence>
<dbReference type="Gene3D" id="2.60.40.420">
    <property type="entry name" value="Cupredoxins - blue copper proteins"/>
    <property type="match status" value="1"/>
</dbReference>
<dbReference type="InterPro" id="IPR002429">
    <property type="entry name" value="CcO_II-like_C"/>
</dbReference>
<dbReference type="GO" id="GO:0042773">
    <property type="term" value="P:ATP synthesis coupled electron transport"/>
    <property type="evidence" value="ECO:0007669"/>
    <property type="project" value="TreeGrafter"/>
</dbReference>
<dbReference type="PROSITE" id="PS50999">
    <property type="entry name" value="COX2_TM"/>
    <property type="match status" value="1"/>
</dbReference>
<comment type="similarity">
    <text evidence="2 15">Belongs to the cytochrome c oxidase subunit 2 family.</text>
</comment>
<evidence type="ECO:0000256" key="8">
    <source>
        <dbReference type="ARBA" id="ARBA00022842"/>
    </source>
</evidence>
<proteinExistence type="inferred from homology"/>
<dbReference type="Pfam" id="PF00116">
    <property type="entry name" value="COX2"/>
    <property type="match status" value="1"/>
</dbReference>
<dbReference type="InterPro" id="IPR045187">
    <property type="entry name" value="CcO_II"/>
</dbReference>
<dbReference type="Pfam" id="PF02790">
    <property type="entry name" value="COX2_TM"/>
    <property type="match status" value="1"/>
</dbReference>
<keyword evidence="15 19" id="KW-0496">Mitochondrion</keyword>
<comment type="function">
    <text evidence="15">Component of the cytochrome c oxidase, the last enzyme in the mitochondrial electron transport chain which drives oxidative phosphorylation. The respiratory chain contains 3 multisubunit complexes succinate dehydrogenase (complex II, CII), ubiquinol-cytochrome c oxidoreductase (cytochrome b-c1 complex, complex III, CIII) and cytochrome c oxidase (complex IV, CIV), that cooperate to transfer electrons derived from NADH and succinate to molecular oxygen, creating an electrochemical gradient over the inner membrane that drives transmembrane transport and the ATP synthase. Cytochrome c oxidase is the component of the respiratory chain that catalyzes the reduction of oxygen to water. Electrons originating from reduced cytochrome c in the intermembrane space (IMS) are transferred via the dinuclear copper A center (CU(A)) of subunit 2 and heme A of subunit 1 to the active site in subunit 1, a binuclear center (BNC) formed by heme A3 and copper B (CU(B)). The BNC reduces molecular oxygen to 2 water molecules using 4 electrons from cytochrome c in the IMS and 4 protons from the mitochondrial matrix.</text>
</comment>
<feature type="domain" description="Cytochrome oxidase subunit II copper A binding" evidence="17">
    <location>
        <begin position="79"/>
        <end position="193"/>
    </location>
</feature>
<dbReference type="PROSITE" id="PS00078">
    <property type="entry name" value="COX2"/>
    <property type="match status" value="1"/>
</dbReference>
<gene>
    <name evidence="19" type="primary">cox2</name>
</gene>
<dbReference type="PROSITE" id="PS50857">
    <property type="entry name" value="COX2_CUA"/>
    <property type="match status" value="1"/>
</dbReference>
<keyword evidence="9" id="KW-1278">Translocase</keyword>
<dbReference type="InterPro" id="IPR011759">
    <property type="entry name" value="Cyt_c_oxidase_su2_TM_dom"/>
</dbReference>
<dbReference type="PANTHER" id="PTHR22888:SF9">
    <property type="entry name" value="CYTOCHROME C OXIDASE SUBUNIT 2"/>
    <property type="match status" value="1"/>
</dbReference>
<keyword evidence="10 15" id="KW-0249">Electron transport</keyword>